<evidence type="ECO:0000256" key="5">
    <source>
        <dbReference type="ARBA" id="ARBA00022840"/>
    </source>
</evidence>
<dbReference type="EMBL" id="BNJF01000004">
    <property type="protein sequence ID" value="GHO49061.1"/>
    <property type="molecule type" value="Genomic_DNA"/>
</dbReference>
<dbReference type="PANTHER" id="PTHR24350">
    <property type="entry name" value="SERINE/THREONINE-PROTEIN KINASE IAL-RELATED"/>
    <property type="match status" value="1"/>
</dbReference>
<evidence type="ECO:0000256" key="6">
    <source>
        <dbReference type="PROSITE-ProRule" id="PRU00221"/>
    </source>
</evidence>
<dbReference type="PROSITE" id="PS50082">
    <property type="entry name" value="WD_REPEATS_2"/>
    <property type="match status" value="2"/>
</dbReference>
<keyword evidence="8" id="KW-1133">Transmembrane helix</keyword>
<dbReference type="PROSITE" id="PS00107">
    <property type="entry name" value="PROTEIN_KINASE_ATP"/>
    <property type="match status" value="1"/>
</dbReference>
<dbReference type="InterPro" id="IPR015943">
    <property type="entry name" value="WD40/YVTN_repeat-like_dom_sf"/>
</dbReference>
<keyword evidence="1" id="KW-0723">Serine/threonine-protein kinase</keyword>
<dbReference type="Gene3D" id="2.130.10.10">
    <property type="entry name" value="YVTN repeat-like/Quinoprotein amine dehydrogenase"/>
    <property type="match status" value="2"/>
</dbReference>
<keyword evidence="6" id="KW-0853">WD repeat</keyword>
<dbReference type="GO" id="GO:0004674">
    <property type="term" value="F:protein serine/threonine kinase activity"/>
    <property type="evidence" value="ECO:0007669"/>
    <property type="project" value="UniProtKB-KW"/>
</dbReference>
<evidence type="ECO:0000313" key="11">
    <source>
        <dbReference type="Proteomes" id="UP000612362"/>
    </source>
</evidence>
<keyword evidence="5 7" id="KW-0067">ATP-binding</keyword>
<dbReference type="InterPro" id="IPR030616">
    <property type="entry name" value="Aur-like"/>
</dbReference>
<keyword evidence="3 7" id="KW-0547">Nucleotide-binding</keyword>
<evidence type="ECO:0000256" key="2">
    <source>
        <dbReference type="ARBA" id="ARBA00022679"/>
    </source>
</evidence>
<dbReference type="SMART" id="SM00220">
    <property type="entry name" value="S_TKc"/>
    <property type="match status" value="1"/>
</dbReference>
<feature type="binding site" evidence="7">
    <location>
        <position position="42"/>
    </location>
    <ligand>
        <name>ATP</name>
        <dbReference type="ChEBI" id="CHEBI:30616"/>
    </ligand>
</feature>
<dbReference type="InterPro" id="IPR017441">
    <property type="entry name" value="Protein_kinase_ATP_BS"/>
</dbReference>
<dbReference type="Gene3D" id="1.10.510.10">
    <property type="entry name" value="Transferase(Phosphotransferase) domain 1"/>
    <property type="match status" value="1"/>
</dbReference>
<dbReference type="SUPFAM" id="SSF56112">
    <property type="entry name" value="Protein kinase-like (PK-like)"/>
    <property type="match status" value="1"/>
</dbReference>
<comment type="caution">
    <text evidence="10">The sequence shown here is derived from an EMBL/GenBank/DDBJ whole genome shotgun (WGS) entry which is preliminary data.</text>
</comment>
<keyword evidence="2" id="KW-0808">Transferase</keyword>
<accession>A0A8J3MWJ5</accession>
<protein>
    <recommendedName>
        <fullName evidence="9">Protein kinase domain-containing protein</fullName>
    </recommendedName>
</protein>
<feature type="repeat" description="WD" evidence="6">
    <location>
        <begin position="429"/>
        <end position="452"/>
    </location>
</feature>
<dbReference type="Proteomes" id="UP000612362">
    <property type="component" value="Unassembled WGS sequence"/>
</dbReference>
<dbReference type="AlphaFoldDB" id="A0A8J3MWJ5"/>
<name>A0A8J3MWJ5_9CHLR</name>
<keyword evidence="8" id="KW-0472">Membrane</keyword>
<sequence length="679" mass="75040">MAQNLINARLGNYRIQRLLGRGGFAEVYLGEHIYLQTAAAIKLLYTEEQSTYQFLQEARLLAALRHPHIVSILEFDLYHDRPFLVMEYLPYGTLRQRFPHGSRLPMETLLVCIEQMAEALDYLHGGGLAHGDVKPENMLLGTGDQLHLSDFGIAILANKRKEQTLVGTINYMAPEQLQHQLQPASDQYALGIIAYEWLCGVPPFTGSYVEVATQHALIPPDPLRERIPDLSEEIEAVILRALAKEPEQRFPSVGAFANALASAYYGSLVTERRDMLPPIRLAPTALSPHLGHEQFTLSAPIPTQPERSLNPHSDQKVSRRSLLIASGTGMATLGLIGGAGLLWWKNTQPTPNTISQTPMPTVVQPTRPRGGVYSSYHGQNGPISSLAWSPDGIRIASGSSDTFNPASPSSNEHLIHVWDALTGKHPVIYQGHTDTIYVLAWSPDGKYIASGGIGSDSVRSASLQVWESTTGKQVASFENDYSTITQIYWHEANQILAIGGTSGHIIRWNPFANVSDIQRFAKGNIDESYTCSVSPNGKYIVTRDENVVYSLADEQLISTDTTEGGYSPTLPYFWSPNSQRCISLHYRYPPEIWDPRTGQRLAHCAQQGYAFTIGWSPDSQKVASYGQAGAILLWNTDTGSILYTYAPHTSDVYSLAWSPNGHMIANGDEKGRIEIWQAV</sequence>
<dbReference type="PROSITE" id="PS00108">
    <property type="entry name" value="PROTEIN_KINASE_ST"/>
    <property type="match status" value="1"/>
</dbReference>
<dbReference type="InterPro" id="IPR011047">
    <property type="entry name" value="Quinoprotein_ADH-like_sf"/>
</dbReference>
<dbReference type="InterPro" id="IPR008271">
    <property type="entry name" value="Ser/Thr_kinase_AS"/>
</dbReference>
<dbReference type="InterPro" id="IPR000719">
    <property type="entry name" value="Prot_kinase_dom"/>
</dbReference>
<gene>
    <name evidence="10" type="ORF">KSX_72240</name>
</gene>
<evidence type="ECO:0000256" key="7">
    <source>
        <dbReference type="PROSITE-ProRule" id="PRU10141"/>
    </source>
</evidence>
<dbReference type="RefSeq" id="WP_236031771.1">
    <property type="nucleotide sequence ID" value="NZ_BNJF01000004.1"/>
</dbReference>
<evidence type="ECO:0000256" key="3">
    <source>
        <dbReference type="ARBA" id="ARBA00022741"/>
    </source>
</evidence>
<dbReference type="SUPFAM" id="SSF50998">
    <property type="entry name" value="Quinoprotein alcohol dehydrogenase-like"/>
    <property type="match status" value="1"/>
</dbReference>
<organism evidence="10 11">
    <name type="scientific">Ktedonospora formicarum</name>
    <dbReference type="NCBI Taxonomy" id="2778364"/>
    <lineage>
        <taxon>Bacteria</taxon>
        <taxon>Bacillati</taxon>
        <taxon>Chloroflexota</taxon>
        <taxon>Ktedonobacteria</taxon>
        <taxon>Ktedonobacterales</taxon>
        <taxon>Ktedonobacteraceae</taxon>
        <taxon>Ktedonospora</taxon>
    </lineage>
</organism>
<dbReference type="Pfam" id="PF00069">
    <property type="entry name" value="Pkinase"/>
    <property type="match status" value="1"/>
</dbReference>
<feature type="transmembrane region" description="Helical" evidence="8">
    <location>
        <begin position="322"/>
        <end position="344"/>
    </location>
</feature>
<keyword evidence="8" id="KW-0812">Transmembrane</keyword>
<evidence type="ECO:0000313" key="10">
    <source>
        <dbReference type="EMBL" id="GHO49061.1"/>
    </source>
</evidence>
<feature type="repeat" description="WD" evidence="6">
    <location>
        <begin position="645"/>
        <end position="679"/>
    </location>
</feature>
<dbReference type="Pfam" id="PF00400">
    <property type="entry name" value="WD40"/>
    <property type="match status" value="3"/>
</dbReference>
<evidence type="ECO:0000256" key="1">
    <source>
        <dbReference type="ARBA" id="ARBA00022527"/>
    </source>
</evidence>
<proteinExistence type="predicted"/>
<dbReference type="SMART" id="SM00320">
    <property type="entry name" value="WD40"/>
    <property type="match status" value="5"/>
</dbReference>
<dbReference type="GO" id="GO:0005524">
    <property type="term" value="F:ATP binding"/>
    <property type="evidence" value="ECO:0007669"/>
    <property type="project" value="UniProtKB-UniRule"/>
</dbReference>
<keyword evidence="11" id="KW-1185">Reference proteome</keyword>
<dbReference type="CDD" id="cd14014">
    <property type="entry name" value="STKc_PknB_like"/>
    <property type="match status" value="1"/>
</dbReference>
<dbReference type="InterPro" id="IPR011009">
    <property type="entry name" value="Kinase-like_dom_sf"/>
</dbReference>
<dbReference type="InterPro" id="IPR001680">
    <property type="entry name" value="WD40_rpt"/>
</dbReference>
<reference evidence="10" key="1">
    <citation type="submission" date="2020-10" db="EMBL/GenBank/DDBJ databases">
        <title>Taxonomic study of unclassified bacteria belonging to the class Ktedonobacteria.</title>
        <authorList>
            <person name="Yabe S."/>
            <person name="Wang C.M."/>
            <person name="Zheng Y."/>
            <person name="Sakai Y."/>
            <person name="Cavaletti L."/>
            <person name="Monciardini P."/>
            <person name="Donadio S."/>
        </authorList>
    </citation>
    <scope>NUCLEOTIDE SEQUENCE</scope>
    <source>
        <strain evidence="10">SOSP1-1</strain>
    </source>
</reference>
<feature type="domain" description="Protein kinase" evidence="9">
    <location>
        <begin position="13"/>
        <end position="265"/>
    </location>
</feature>
<evidence type="ECO:0000259" key="9">
    <source>
        <dbReference type="PROSITE" id="PS50011"/>
    </source>
</evidence>
<dbReference type="PROSITE" id="PS50294">
    <property type="entry name" value="WD_REPEATS_REGION"/>
    <property type="match status" value="1"/>
</dbReference>
<keyword evidence="4" id="KW-0418">Kinase</keyword>
<dbReference type="PROSITE" id="PS50011">
    <property type="entry name" value="PROTEIN_KINASE_DOM"/>
    <property type="match status" value="1"/>
</dbReference>
<evidence type="ECO:0000256" key="4">
    <source>
        <dbReference type="ARBA" id="ARBA00022777"/>
    </source>
</evidence>
<evidence type="ECO:0000256" key="8">
    <source>
        <dbReference type="SAM" id="Phobius"/>
    </source>
</evidence>